<name>A0A480ADE4_9CYAN</name>
<dbReference type="Pfam" id="PF13439">
    <property type="entry name" value="Glyco_transf_4"/>
    <property type="match status" value="1"/>
</dbReference>
<evidence type="ECO:0000313" key="3">
    <source>
        <dbReference type="EMBL" id="GCL41813.1"/>
    </source>
</evidence>
<proteinExistence type="predicted"/>
<dbReference type="Proteomes" id="UP000299367">
    <property type="component" value="Unassembled WGS sequence"/>
</dbReference>
<dbReference type="SUPFAM" id="SSF53756">
    <property type="entry name" value="UDP-Glycosyltransferase/glycogen phosphorylase"/>
    <property type="match status" value="1"/>
</dbReference>
<reference evidence="4" key="1">
    <citation type="submission" date="2019-02" db="EMBL/GenBank/DDBJ databases">
        <title>Draft genome sequence of Dolichospermum planctonicum NIES-80.</title>
        <authorList>
            <person name="Yamaguchi H."/>
            <person name="Suzuki S."/>
            <person name="Kawachi M."/>
        </authorList>
    </citation>
    <scope>NUCLEOTIDE SEQUENCE [LARGE SCALE GENOMIC DNA]</scope>
    <source>
        <strain evidence="4">NIES-80</strain>
    </source>
</reference>
<dbReference type="AlphaFoldDB" id="A0A480ADE4"/>
<dbReference type="InterPro" id="IPR028098">
    <property type="entry name" value="Glyco_trans_4-like_N"/>
</dbReference>
<protein>
    <submittedName>
        <fullName evidence="3">Glycosyl transferase, group 1</fullName>
    </submittedName>
</protein>
<evidence type="ECO:0000313" key="4">
    <source>
        <dbReference type="Proteomes" id="UP000299367"/>
    </source>
</evidence>
<feature type="domain" description="Glycosyltransferase subfamily 4-like N-terminal" evidence="2">
    <location>
        <begin position="26"/>
        <end position="229"/>
    </location>
</feature>
<dbReference type="Pfam" id="PF00534">
    <property type="entry name" value="Glycos_transf_1"/>
    <property type="match status" value="1"/>
</dbReference>
<dbReference type="EMBL" id="BJCF01000012">
    <property type="protein sequence ID" value="GCL41813.1"/>
    <property type="molecule type" value="Genomic_DNA"/>
</dbReference>
<keyword evidence="3" id="KW-0808">Transferase</keyword>
<dbReference type="CDD" id="cd03825">
    <property type="entry name" value="GT4_WcaC-like"/>
    <property type="match status" value="1"/>
</dbReference>
<feature type="domain" description="Glycosyl transferase family 1" evidence="1">
    <location>
        <begin position="240"/>
        <end position="403"/>
    </location>
</feature>
<dbReference type="PANTHER" id="PTHR12526">
    <property type="entry name" value="GLYCOSYLTRANSFERASE"/>
    <property type="match status" value="1"/>
</dbReference>
<organism evidence="3 4">
    <name type="scientific">Dolichospermum planctonicum</name>
    <dbReference type="NCBI Taxonomy" id="136072"/>
    <lineage>
        <taxon>Bacteria</taxon>
        <taxon>Bacillati</taxon>
        <taxon>Cyanobacteriota</taxon>
        <taxon>Cyanophyceae</taxon>
        <taxon>Nostocales</taxon>
        <taxon>Aphanizomenonaceae</taxon>
        <taxon>Dolichospermum</taxon>
    </lineage>
</organism>
<dbReference type="InterPro" id="IPR001296">
    <property type="entry name" value="Glyco_trans_1"/>
</dbReference>
<evidence type="ECO:0000259" key="2">
    <source>
        <dbReference type="Pfam" id="PF13439"/>
    </source>
</evidence>
<sequence length="429" mass="47923">MSDLYDVIHKCLMIKPLLISTNDINGGAARATYRLHQGLKSIGVDSQMLVQNKQSDDYKVISPASKLGKGIGKLKPTLDSLPLQIYPQRDRSTYSVQWLPDNLAAKVAQINPDVINLHWINGGSLKIETIAKFKKPIIWTLHDMWAFTGGCHYNGDCMNYTNSCGACPQLHSNREKDLSRWIWQRKAKAWQDLNLTIVTPSHWLAKCAASSSLLKNVRIEVIPNGLDTKQYKPIEKSVARSILGLPEDKQLVLFGAMSATSDPRKGFNFLQSALQNLTQSGWGEQVELVVFGSSQPKNPTELGFKSHYLGRLNDDISLSLVYAAADVFLAPSVQDNLPNTVMESLACGTPCVAFDIGGMCDMIEHQKNGYLAKPFDVEDLARGIAWVLEDEERLQKLGVNGREKVENNFSLEIQAQNYLDIYKNIYYKS</sequence>
<dbReference type="GO" id="GO:0016757">
    <property type="term" value="F:glycosyltransferase activity"/>
    <property type="evidence" value="ECO:0007669"/>
    <property type="project" value="InterPro"/>
</dbReference>
<accession>A0A480ADE4</accession>
<gene>
    <name evidence="3" type="ORF">NIES80_15100</name>
</gene>
<comment type="caution">
    <text evidence="3">The sequence shown here is derived from an EMBL/GenBank/DDBJ whole genome shotgun (WGS) entry which is preliminary data.</text>
</comment>
<dbReference type="Gene3D" id="3.40.50.2000">
    <property type="entry name" value="Glycogen Phosphorylase B"/>
    <property type="match status" value="2"/>
</dbReference>
<evidence type="ECO:0000259" key="1">
    <source>
        <dbReference type="Pfam" id="PF00534"/>
    </source>
</evidence>